<dbReference type="SUPFAM" id="SSF52080">
    <property type="entry name" value="Ribosomal proteins L15p and L18e"/>
    <property type="match status" value="1"/>
</dbReference>
<evidence type="ECO:0000256" key="1">
    <source>
        <dbReference type="ARBA" id="ARBA00007320"/>
    </source>
</evidence>
<sequence>MKPVLHLLRQPGVLTALSTPLRPTLPALATSQIRQYASILGSLSDVPSAYNKRIRRGRGPSSGKGKTSGRGHKGQGQHGGVPFGFNGGQTKDIVVSGPRGFDNKFSTDYACLNLERLQSWIRDGRLDTSKPITITELVKSRCVTDIKDGVKLLGSGKEQWDIKCELVVSRVSKSAAEAIEKVGGKVTARFYNKSGLKYMANPDKHPELAHMRLADPTSRKDREYYRDPANRGYLAGTLKEGEVPNLYFKNREIGVDSLEAKAKKVDTSANRLF</sequence>
<dbReference type="Gene3D" id="3.100.10.10">
    <property type="match status" value="1"/>
</dbReference>
<protein>
    <submittedName>
        <fullName evidence="6">Ribosomal protein L15</fullName>
    </submittedName>
</protein>
<dbReference type="InterPro" id="IPR036227">
    <property type="entry name" value="Ribosomal_uL15/eL18_sf"/>
</dbReference>
<dbReference type="GO" id="GO:0003735">
    <property type="term" value="F:structural constituent of ribosome"/>
    <property type="evidence" value="ECO:0007669"/>
    <property type="project" value="InterPro"/>
</dbReference>
<evidence type="ECO:0000256" key="4">
    <source>
        <dbReference type="SAM" id="MobiDB-lite"/>
    </source>
</evidence>
<dbReference type="GO" id="GO:0006412">
    <property type="term" value="P:translation"/>
    <property type="evidence" value="ECO:0007669"/>
    <property type="project" value="InterPro"/>
</dbReference>
<evidence type="ECO:0000313" key="6">
    <source>
        <dbReference type="EMBL" id="RPA80696.1"/>
    </source>
</evidence>
<keyword evidence="3" id="KW-0687">Ribonucleoprotein</keyword>
<dbReference type="HAMAP" id="MF_01341">
    <property type="entry name" value="Ribosomal_uL15"/>
    <property type="match status" value="1"/>
</dbReference>
<gene>
    <name evidence="6" type="ORF">BJ508DRAFT_124643</name>
</gene>
<dbReference type="AlphaFoldDB" id="A0A3N4I5K3"/>
<organism evidence="6 7">
    <name type="scientific">Ascobolus immersus RN42</name>
    <dbReference type="NCBI Taxonomy" id="1160509"/>
    <lineage>
        <taxon>Eukaryota</taxon>
        <taxon>Fungi</taxon>
        <taxon>Dikarya</taxon>
        <taxon>Ascomycota</taxon>
        <taxon>Pezizomycotina</taxon>
        <taxon>Pezizomycetes</taxon>
        <taxon>Pezizales</taxon>
        <taxon>Ascobolaceae</taxon>
        <taxon>Ascobolus</taxon>
    </lineage>
</organism>
<evidence type="ECO:0000256" key="2">
    <source>
        <dbReference type="ARBA" id="ARBA00022980"/>
    </source>
</evidence>
<dbReference type="Proteomes" id="UP000275078">
    <property type="component" value="Unassembled WGS sequence"/>
</dbReference>
<keyword evidence="7" id="KW-1185">Reference proteome</keyword>
<keyword evidence="2 6" id="KW-0689">Ribosomal protein</keyword>
<dbReference type="Pfam" id="PF00828">
    <property type="entry name" value="Ribosomal_L27A"/>
    <property type="match status" value="1"/>
</dbReference>
<reference evidence="6 7" key="1">
    <citation type="journal article" date="2018" name="Nat. Ecol. Evol.">
        <title>Pezizomycetes genomes reveal the molecular basis of ectomycorrhizal truffle lifestyle.</title>
        <authorList>
            <person name="Murat C."/>
            <person name="Payen T."/>
            <person name="Noel B."/>
            <person name="Kuo A."/>
            <person name="Morin E."/>
            <person name="Chen J."/>
            <person name="Kohler A."/>
            <person name="Krizsan K."/>
            <person name="Balestrini R."/>
            <person name="Da Silva C."/>
            <person name="Montanini B."/>
            <person name="Hainaut M."/>
            <person name="Levati E."/>
            <person name="Barry K.W."/>
            <person name="Belfiori B."/>
            <person name="Cichocki N."/>
            <person name="Clum A."/>
            <person name="Dockter R.B."/>
            <person name="Fauchery L."/>
            <person name="Guy J."/>
            <person name="Iotti M."/>
            <person name="Le Tacon F."/>
            <person name="Lindquist E.A."/>
            <person name="Lipzen A."/>
            <person name="Malagnac F."/>
            <person name="Mello A."/>
            <person name="Molinier V."/>
            <person name="Miyauchi S."/>
            <person name="Poulain J."/>
            <person name="Riccioni C."/>
            <person name="Rubini A."/>
            <person name="Sitrit Y."/>
            <person name="Splivallo R."/>
            <person name="Traeger S."/>
            <person name="Wang M."/>
            <person name="Zifcakova L."/>
            <person name="Wipf D."/>
            <person name="Zambonelli A."/>
            <person name="Paolocci F."/>
            <person name="Nowrousian M."/>
            <person name="Ottonello S."/>
            <person name="Baldrian P."/>
            <person name="Spatafora J.W."/>
            <person name="Henrissat B."/>
            <person name="Nagy L.G."/>
            <person name="Aury J.M."/>
            <person name="Wincker P."/>
            <person name="Grigoriev I.V."/>
            <person name="Bonfante P."/>
            <person name="Martin F.M."/>
        </authorList>
    </citation>
    <scope>NUCLEOTIDE SEQUENCE [LARGE SCALE GENOMIC DNA]</scope>
    <source>
        <strain evidence="6 7">RN42</strain>
    </source>
</reference>
<dbReference type="GO" id="GO:0005762">
    <property type="term" value="C:mitochondrial large ribosomal subunit"/>
    <property type="evidence" value="ECO:0007669"/>
    <property type="project" value="TreeGrafter"/>
</dbReference>
<name>A0A3N4I5K3_ASCIM</name>
<dbReference type="PANTHER" id="PTHR12934:SF11">
    <property type="entry name" value="LARGE RIBOSOMAL SUBUNIT PROTEIN UL15M"/>
    <property type="match status" value="1"/>
</dbReference>
<dbReference type="STRING" id="1160509.A0A3N4I5K3"/>
<dbReference type="InterPro" id="IPR021131">
    <property type="entry name" value="Ribosomal_uL15/eL18"/>
</dbReference>
<dbReference type="InterPro" id="IPR005749">
    <property type="entry name" value="Ribosomal_uL15_bac-type"/>
</dbReference>
<dbReference type="PANTHER" id="PTHR12934">
    <property type="entry name" value="50S RIBOSOMAL PROTEIN L15"/>
    <property type="match status" value="1"/>
</dbReference>
<evidence type="ECO:0000259" key="5">
    <source>
        <dbReference type="Pfam" id="PF00828"/>
    </source>
</evidence>
<feature type="domain" description="Large ribosomal subunit protein uL15/eL18" evidence="5">
    <location>
        <begin position="112"/>
        <end position="187"/>
    </location>
</feature>
<dbReference type="EMBL" id="ML119685">
    <property type="protein sequence ID" value="RPA80696.1"/>
    <property type="molecule type" value="Genomic_DNA"/>
</dbReference>
<comment type="similarity">
    <text evidence="1">Belongs to the universal ribosomal protein uL15 family.</text>
</comment>
<feature type="region of interest" description="Disordered" evidence="4">
    <location>
        <begin position="50"/>
        <end position="83"/>
    </location>
</feature>
<evidence type="ECO:0000313" key="7">
    <source>
        <dbReference type="Proteomes" id="UP000275078"/>
    </source>
</evidence>
<dbReference type="NCBIfam" id="TIGR01071">
    <property type="entry name" value="rplO_bact"/>
    <property type="match status" value="1"/>
</dbReference>
<dbReference type="InterPro" id="IPR030878">
    <property type="entry name" value="Ribosomal_uL15"/>
</dbReference>
<proteinExistence type="inferred from homology"/>
<dbReference type="OrthoDB" id="361383at2759"/>
<accession>A0A3N4I5K3</accession>
<evidence type="ECO:0000256" key="3">
    <source>
        <dbReference type="ARBA" id="ARBA00023274"/>
    </source>
</evidence>